<name>A0A0C3PCR5_PISTI</name>
<dbReference type="EMBL" id="KN831949">
    <property type="protein sequence ID" value="KIO11575.1"/>
    <property type="molecule type" value="Genomic_DNA"/>
</dbReference>
<dbReference type="HOGENOM" id="CLU_1062150_0_0_1"/>
<keyword evidence="2" id="KW-1185">Reference proteome</keyword>
<evidence type="ECO:0000313" key="1">
    <source>
        <dbReference type="EMBL" id="KIO11575.1"/>
    </source>
</evidence>
<dbReference type="InParanoid" id="A0A0C3PCR5"/>
<evidence type="ECO:0000313" key="2">
    <source>
        <dbReference type="Proteomes" id="UP000054217"/>
    </source>
</evidence>
<organism evidence="1 2">
    <name type="scientific">Pisolithus tinctorius Marx 270</name>
    <dbReference type="NCBI Taxonomy" id="870435"/>
    <lineage>
        <taxon>Eukaryota</taxon>
        <taxon>Fungi</taxon>
        <taxon>Dikarya</taxon>
        <taxon>Basidiomycota</taxon>
        <taxon>Agaricomycotina</taxon>
        <taxon>Agaricomycetes</taxon>
        <taxon>Agaricomycetidae</taxon>
        <taxon>Boletales</taxon>
        <taxon>Sclerodermatineae</taxon>
        <taxon>Pisolithaceae</taxon>
        <taxon>Pisolithus</taxon>
    </lineage>
</organism>
<gene>
    <name evidence="1" type="ORF">M404DRAFT_790580</name>
</gene>
<accession>A0A0C3PCR5</accession>
<sequence>MQYPLHLCAVGMYGTEGIRVEFERKVFCWQQVDYNSCNISFDVRDGGLKRPQQSANKIRTYSGGSCSQERVSIPGCTLAEEALGCFPHVLQVIRCPSATGSPRKRTRWLSGARRTHNRVAGCPKRYLWDKGNYFTIIEAEAEHFGYDKRLDGELQSQPAPHPTLEIWVLRPVPPLAKYLFICILSPRAESSTLCSLIQRTHPLITWVFKSAYFLPCPKESLSIILRLHSRDLHAPGLHVHPRPATSDRNIVGCCTCVNSNHV</sequence>
<protein>
    <submittedName>
        <fullName evidence="1">Uncharacterized protein</fullName>
    </submittedName>
</protein>
<proteinExistence type="predicted"/>
<reference evidence="1 2" key="1">
    <citation type="submission" date="2014-04" db="EMBL/GenBank/DDBJ databases">
        <authorList>
            <consortium name="DOE Joint Genome Institute"/>
            <person name="Kuo A."/>
            <person name="Kohler A."/>
            <person name="Costa M.D."/>
            <person name="Nagy L.G."/>
            <person name="Floudas D."/>
            <person name="Copeland A."/>
            <person name="Barry K.W."/>
            <person name="Cichocki N."/>
            <person name="Veneault-Fourrey C."/>
            <person name="LaButti K."/>
            <person name="Lindquist E.A."/>
            <person name="Lipzen A."/>
            <person name="Lundell T."/>
            <person name="Morin E."/>
            <person name="Murat C."/>
            <person name="Sun H."/>
            <person name="Tunlid A."/>
            <person name="Henrissat B."/>
            <person name="Grigoriev I.V."/>
            <person name="Hibbett D.S."/>
            <person name="Martin F."/>
            <person name="Nordberg H.P."/>
            <person name="Cantor M.N."/>
            <person name="Hua S.X."/>
        </authorList>
    </citation>
    <scope>NUCLEOTIDE SEQUENCE [LARGE SCALE GENOMIC DNA]</scope>
    <source>
        <strain evidence="1 2">Marx 270</strain>
    </source>
</reference>
<reference evidence="2" key="2">
    <citation type="submission" date="2015-01" db="EMBL/GenBank/DDBJ databases">
        <title>Evolutionary Origins and Diversification of the Mycorrhizal Mutualists.</title>
        <authorList>
            <consortium name="DOE Joint Genome Institute"/>
            <consortium name="Mycorrhizal Genomics Consortium"/>
            <person name="Kohler A."/>
            <person name="Kuo A."/>
            <person name="Nagy L.G."/>
            <person name="Floudas D."/>
            <person name="Copeland A."/>
            <person name="Barry K.W."/>
            <person name="Cichocki N."/>
            <person name="Veneault-Fourrey C."/>
            <person name="LaButti K."/>
            <person name="Lindquist E.A."/>
            <person name="Lipzen A."/>
            <person name="Lundell T."/>
            <person name="Morin E."/>
            <person name="Murat C."/>
            <person name="Riley R."/>
            <person name="Ohm R."/>
            <person name="Sun H."/>
            <person name="Tunlid A."/>
            <person name="Henrissat B."/>
            <person name="Grigoriev I.V."/>
            <person name="Hibbett D.S."/>
            <person name="Martin F."/>
        </authorList>
    </citation>
    <scope>NUCLEOTIDE SEQUENCE [LARGE SCALE GENOMIC DNA]</scope>
    <source>
        <strain evidence="2">Marx 270</strain>
    </source>
</reference>
<dbReference type="Proteomes" id="UP000054217">
    <property type="component" value="Unassembled WGS sequence"/>
</dbReference>
<dbReference type="AlphaFoldDB" id="A0A0C3PCR5"/>